<evidence type="ECO:0000256" key="3">
    <source>
        <dbReference type="ARBA" id="ARBA00022737"/>
    </source>
</evidence>
<dbReference type="FunFam" id="2.10.70.10:FF:000014">
    <property type="entry name" value="Membrane cofactor protein"/>
    <property type="match status" value="1"/>
</dbReference>
<dbReference type="EMBL" id="VWPP01000039">
    <property type="protein sequence ID" value="NXE74173.1"/>
    <property type="molecule type" value="Genomic_DNA"/>
</dbReference>
<evidence type="ECO:0000259" key="6">
    <source>
        <dbReference type="PROSITE" id="PS50923"/>
    </source>
</evidence>
<name>A0A7K8P4D6_COCCO</name>
<comment type="caution">
    <text evidence="7">The sequence shown here is derived from an EMBL/GenBank/DDBJ whole genome shotgun (WGS) entry which is preliminary data.</text>
</comment>
<accession>A0A7K8P4D6</accession>
<keyword evidence="8" id="KW-1185">Reference proteome</keyword>
<feature type="disulfide bond" evidence="5">
    <location>
        <begin position="19"/>
        <end position="62"/>
    </location>
</feature>
<dbReference type="CDD" id="cd00033">
    <property type="entry name" value="CCP"/>
    <property type="match status" value="2"/>
</dbReference>
<keyword evidence="3" id="KW-0677">Repeat</keyword>
<feature type="non-terminal residue" evidence="7">
    <location>
        <position position="144"/>
    </location>
</feature>
<dbReference type="SMART" id="SM00032">
    <property type="entry name" value="CCP"/>
    <property type="match status" value="2"/>
</dbReference>
<dbReference type="PANTHER" id="PTHR45656:SF4">
    <property type="entry name" value="PROTEIN CBR-CLEC-78"/>
    <property type="match status" value="1"/>
</dbReference>
<proteinExistence type="predicted"/>
<evidence type="ECO:0000256" key="5">
    <source>
        <dbReference type="PROSITE-ProRule" id="PRU00302"/>
    </source>
</evidence>
<dbReference type="PROSITE" id="PS50923">
    <property type="entry name" value="SUSHI"/>
    <property type="match status" value="2"/>
</dbReference>
<dbReference type="PANTHER" id="PTHR45656">
    <property type="entry name" value="PROTEIN CBR-CLEC-78"/>
    <property type="match status" value="1"/>
</dbReference>
<gene>
    <name evidence="7" type="primary">Zp3r</name>
    <name evidence="7" type="ORF">COCCOC_R15432</name>
</gene>
<evidence type="ECO:0000313" key="7">
    <source>
        <dbReference type="EMBL" id="NXE74173.1"/>
    </source>
</evidence>
<dbReference type="InterPro" id="IPR035976">
    <property type="entry name" value="Sushi/SCR/CCP_sf"/>
</dbReference>
<dbReference type="SUPFAM" id="SSF57535">
    <property type="entry name" value="Complement control module/SCR domain"/>
    <property type="match status" value="2"/>
</dbReference>
<feature type="domain" description="Sushi" evidence="6">
    <location>
        <begin position="17"/>
        <end position="81"/>
    </location>
</feature>
<evidence type="ECO:0000313" key="8">
    <source>
        <dbReference type="Proteomes" id="UP000525205"/>
    </source>
</evidence>
<feature type="non-terminal residue" evidence="7">
    <location>
        <position position="1"/>
    </location>
</feature>
<dbReference type="Proteomes" id="UP000525205">
    <property type="component" value="Unassembled WGS sequence"/>
</dbReference>
<reference evidence="7 8" key="1">
    <citation type="submission" date="2019-09" db="EMBL/GenBank/DDBJ databases">
        <title>Bird 10,000 Genomes (B10K) Project - Family phase.</title>
        <authorList>
            <person name="Zhang G."/>
        </authorList>
    </citation>
    <scope>NUCLEOTIDE SEQUENCE [LARGE SCALE GENOMIC DNA]</scope>
    <source>
        <strain evidence="7">B10K-CU-031-03</strain>
        <tissue evidence="7">Muscle</tissue>
    </source>
</reference>
<comment type="caution">
    <text evidence="5">Lacks conserved residue(s) required for the propagation of feature annotation.</text>
</comment>
<protein>
    <submittedName>
        <fullName evidence="7">ZP3R protein</fullName>
    </submittedName>
</protein>
<organism evidence="7 8">
    <name type="scientific">Cochlearius cochlearius</name>
    <name type="common">Boat-billed heron</name>
    <dbReference type="NCBI Taxonomy" id="110676"/>
    <lineage>
        <taxon>Eukaryota</taxon>
        <taxon>Metazoa</taxon>
        <taxon>Chordata</taxon>
        <taxon>Craniata</taxon>
        <taxon>Vertebrata</taxon>
        <taxon>Euteleostomi</taxon>
        <taxon>Archelosauria</taxon>
        <taxon>Archosauria</taxon>
        <taxon>Dinosauria</taxon>
        <taxon>Saurischia</taxon>
        <taxon>Theropoda</taxon>
        <taxon>Coelurosauria</taxon>
        <taxon>Aves</taxon>
        <taxon>Neognathae</taxon>
        <taxon>Neoaves</taxon>
        <taxon>Aequornithes</taxon>
        <taxon>Pelecaniformes</taxon>
        <taxon>Ardeidae</taxon>
        <taxon>Cochlearius</taxon>
    </lineage>
</organism>
<sequence length="144" mass="15228">AAAALMLNATLYVPIGITCDPPPDIPHGRHSGRSMDTFSYADMVTYTCEPGRPLAGEPSIFCTTLDGEHGVWSGPPPRCGEVRCPPPPGIANGRHSAQPSDTHLPGSAVQYTCMDGYSLVGNASISCTARGTWSRPRPRCEGVF</sequence>
<keyword evidence="2" id="KW-0732">Signal</keyword>
<dbReference type="InterPro" id="IPR051277">
    <property type="entry name" value="SEZ6_CSMD_C4BPB_Regulators"/>
</dbReference>
<feature type="disulfide bond" evidence="5">
    <location>
        <begin position="84"/>
        <end position="127"/>
    </location>
</feature>
<dbReference type="InterPro" id="IPR000436">
    <property type="entry name" value="Sushi_SCR_CCP_dom"/>
</dbReference>
<evidence type="ECO:0000256" key="1">
    <source>
        <dbReference type="ARBA" id="ARBA00022659"/>
    </source>
</evidence>
<keyword evidence="4 5" id="KW-1015">Disulfide bond</keyword>
<evidence type="ECO:0000256" key="2">
    <source>
        <dbReference type="ARBA" id="ARBA00022729"/>
    </source>
</evidence>
<dbReference type="Gene3D" id="2.10.70.10">
    <property type="entry name" value="Complement Module, domain 1"/>
    <property type="match status" value="2"/>
</dbReference>
<dbReference type="AlphaFoldDB" id="A0A7K8P4D6"/>
<feature type="domain" description="Sushi" evidence="6">
    <location>
        <begin position="82"/>
        <end position="142"/>
    </location>
</feature>
<evidence type="ECO:0000256" key="4">
    <source>
        <dbReference type="ARBA" id="ARBA00023157"/>
    </source>
</evidence>
<keyword evidence="1 5" id="KW-0768">Sushi</keyword>
<dbReference type="Pfam" id="PF00084">
    <property type="entry name" value="Sushi"/>
    <property type="match status" value="2"/>
</dbReference>
<feature type="disulfide bond" evidence="5">
    <location>
        <begin position="113"/>
        <end position="140"/>
    </location>
</feature>